<proteinExistence type="predicted"/>
<evidence type="ECO:0000313" key="2">
    <source>
        <dbReference type="Proteomes" id="UP001150942"/>
    </source>
</evidence>
<dbReference type="AlphaFoldDB" id="A0A9W9MJ66"/>
<comment type="caution">
    <text evidence="1">The sequence shown here is derived from an EMBL/GenBank/DDBJ whole genome shotgun (WGS) entry which is preliminary data.</text>
</comment>
<name>A0A9W9MJ66_9EURO</name>
<dbReference type="InterPro" id="IPR027417">
    <property type="entry name" value="P-loop_NTPase"/>
</dbReference>
<protein>
    <submittedName>
        <fullName evidence="1">Uncharacterized protein</fullName>
    </submittedName>
</protein>
<reference evidence="1" key="1">
    <citation type="submission" date="2022-11" db="EMBL/GenBank/DDBJ databases">
        <authorList>
            <person name="Petersen C."/>
        </authorList>
    </citation>
    <scope>NUCLEOTIDE SEQUENCE</scope>
    <source>
        <strain evidence="1">IBT 20477</strain>
    </source>
</reference>
<dbReference type="EMBL" id="JAPQKQ010000003">
    <property type="protein sequence ID" value="KAJ5202328.1"/>
    <property type="molecule type" value="Genomic_DNA"/>
</dbReference>
<sequence length="187" mass="21248">MTFTNFTTDTLEGLFYRYAPIIRYQPLRLAPANNRMRRPIFRKKLRPRSDIRRHSLGSFCEQLDRFDGLLNLIENAKVAIGISTYGKAFSNNLLRVEVSGPNRLYLTIVDLPGELRSVILAVVSIVLRLARDTDLSGNRILGVISKPDTLVPGSESKASFMSLTKNQEVAFRLRWYVLINTDSEKGQ</sequence>
<dbReference type="Gene3D" id="3.40.50.300">
    <property type="entry name" value="P-loop containing nucleotide triphosphate hydrolases"/>
    <property type="match status" value="2"/>
</dbReference>
<evidence type="ECO:0000313" key="1">
    <source>
        <dbReference type="EMBL" id="KAJ5202328.1"/>
    </source>
</evidence>
<dbReference type="OrthoDB" id="415706at2759"/>
<dbReference type="SUPFAM" id="SSF52540">
    <property type="entry name" value="P-loop containing nucleoside triphosphate hydrolases"/>
    <property type="match status" value="1"/>
</dbReference>
<keyword evidence="2" id="KW-1185">Reference proteome</keyword>
<accession>A0A9W9MJ66</accession>
<organism evidence="1 2">
    <name type="scientific">Penicillium cf. viridicatum</name>
    <dbReference type="NCBI Taxonomy" id="2972119"/>
    <lineage>
        <taxon>Eukaryota</taxon>
        <taxon>Fungi</taxon>
        <taxon>Dikarya</taxon>
        <taxon>Ascomycota</taxon>
        <taxon>Pezizomycotina</taxon>
        <taxon>Eurotiomycetes</taxon>
        <taxon>Eurotiomycetidae</taxon>
        <taxon>Eurotiales</taxon>
        <taxon>Aspergillaceae</taxon>
        <taxon>Penicillium</taxon>
    </lineage>
</organism>
<reference evidence="1" key="2">
    <citation type="journal article" date="2023" name="IMA Fungus">
        <title>Comparative genomic study of the Penicillium genus elucidates a diverse pangenome and 15 lateral gene transfer events.</title>
        <authorList>
            <person name="Petersen C."/>
            <person name="Sorensen T."/>
            <person name="Nielsen M.R."/>
            <person name="Sondergaard T.E."/>
            <person name="Sorensen J.L."/>
            <person name="Fitzpatrick D.A."/>
            <person name="Frisvad J.C."/>
            <person name="Nielsen K.L."/>
        </authorList>
    </citation>
    <scope>NUCLEOTIDE SEQUENCE</scope>
    <source>
        <strain evidence="1">IBT 20477</strain>
    </source>
</reference>
<gene>
    <name evidence="1" type="ORF">N7449_004407</name>
</gene>
<dbReference type="Proteomes" id="UP001150942">
    <property type="component" value="Unassembled WGS sequence"/>
</dbReference>